<dbReference type="RefSeq" id="WP_130358487.1">
    <property type="nucleotide sequence ID" value="NZ_SGXC01000002.1"/>
</dbReference>
<dbReference type="Gene3D" id="3.30.43.10">
    <property type="entry name" value="Uridine Diphospho-n-acetylenolpyruvylglucosamine Reductase, domain 2"/>
    <property type="match status" value="1"/>
</dbReference>
<dbReference type="InterPro" id="IPR016166">
    <property type="entry name" value="FAD-bd_PCMH"/>
</dbReference>
<dbReference type="AlphaFoldDB" id="A0A4Q7NCV6"/>
<dbReference type="Pfam" id="PF01565">
    <property type="entry name" value="FAD_binding_4"/>
    <property type="match status" value="1"/>
</dbReference>
<dbReference type="InterPro" id="IPR016164">
    <property type="entry name" value="FAD-linked_Oxase-like_C"/>
</dbReference>
<comment type="similarity">
    <text evidence="1">Belongs to the FAD-binding oxidoreductase/transferase type 4 family.</text>
</comment>
<evidence type="ECO:0000313" key="5">
    <source>
        <dbReference type="EMBL" id="RZS80872.1"/>
    </source>
</evidence>
<keyword evidence="3" id="KW-0274">FAD</keyword>
<organism evidence="5 6">
    <name type="scientific">Pigmentiphaga kullae</name>
    <dbReference type="NCBI Taxonomy" id="151784"/>
    <lineage>
        <taxon>Bacteria</taxon>
        <taxon>Pseudomonadati</taxon>
        <taxon>Pseudomonadota</taxon>
        <taxon>Betaproteobacteria</taxon>
        <taxon>Burkholderiales</taxon>
        <taxon>Alcaligenaceae</taxon>
        <taxon>Pigmentiphaga</taxon>
    </lineage>
</organism>
<dbReference type="SUPFAM" id="SSF55103">
    <property type="entry name" value="FAD-linked oxidases, C-terminal domain"/>
    <property type="match status" value="1"/>
</dbReference>
<protein>
    <submittedName>
        <fullName evidence="5">D-lactate dehydrogenase (Cytochrome)</fullName>
    </submittedName>
</protein>
<feature type="domain" description="FAD-binding PCMH-type" evidence="4">
    <location>
        <begin position="49"/>
        <end position="226"/>
    </location>
</feature>
<keyword evidence="6" id="KW-1185">Reference proteome</keyword>
<evidence type="ECO:0000256" key="3">
    <source>
        <dbReference type="ARBA" id="ARBA00022827"/>
    </source>
</evidence>
<gene>
    <name evidence="5" type="ORF">EV675_3485</name>
</gene>
<dbReference type="InterPro" id="IPR016167">
    <property type="entry name" value="FAD-bd_PCMH_sub1"/>
</dbReference>
<accession>A0A4Q7NCV6</accession>
<dbReference type="GO" id="GO:0008720">
    <property type="term" value="F:D-lactate dehydrogenase (NAD+) activity"/>
    <property type="evidence" value="ECO:0007669"/>
    <property type="project" value="TreeGrafter"/>
</dbReference>
<dbReference type="GO" id="GO:1903457">
    <property type="term" value="P:lactate catabolic process"/>
    <property type="evidence" value="ECO:0007669"/>
    <property type="project" value="TreeGrafter"/>
</dbReference>
<dbReference type="InterPro" id="IPR006094">
    <property type="entry name" value="Oxid_FAD_bind_N"/>
</dbReference>
<dbReference type="Proteomes" id="UP000292445">
    <property type="component" value="Unassembled WGS sequence"/>
</dbReference>
<evidence type="ECO:0000313" key="6">
    <source>
        <dbReference type="Proteomes" id="UP000292445"/>
    </source>
</evidence>
<reference evidence="5 6" key="1">
    <citation type="submission" date="2019-02" db="EMBL/GenBank/DDBJ databases">
        <title>Genomic Encyclopedia of Type Strains, Phase IV (KMG-IV): sequencing the most valuable type-strain genomes for metagenomic binning, comparative biology and taxonomic classification.</title>
        <authorList>
            <person name="Goeker M."/>
        </authorList>
    </citation>
    <scope>NUCLEOTIDE SEQUENCE [LARGE SCALE GENOMIC DNA]</scope>
    <source>
        <strain evidence="5 6">K24</strain>
    </source>
</reference>
<evidence type="ECO:0000259" key="4">
    <source>
        <dbReference type="PROSITE" id="PS51387"/>
    </source>
</evidence>
<dbReference type="InterPro" id="IPR016169">
    <property type="entry name" value="FAD-bd_PCMH_sub2"/>
</dbReference>
<keyword evidence="2" id="KW-0285">Flavoprotein</keyword>
<sequence>MTHPVRDDALSALPDDCRAELASIVGHENLVLDPRALALASSDLIDWPWQRPALAVVKPRSTEETARLAGVAGQHGIPLIARGAGLSYSGGGVPGGAAIVVDTANLASIDIHADDRHARVGAGTPWEALAQALAPHGLKPAQPMPISGVHTTVGGAASQGMPGGLDGIIGLTVVLADGTVARTGSGARRHGSAFQRYWGPDLTGIFLGDCGAHGIKTEISLRLAPVRPLRFASFSCPDGATGLGLMTGLLQAGLATRVVANGPGNGPGAGAPWTLHVTVEGATEGAADSVLAAVRADCARRATEIDADVPRRLHARPFSIRGFVGLEGERWLPVHGVLPLTRAPSCLAALRRLLADRADELEAHGIRYAWTLSSTGPYVTLEPMFYWDDALTPLHLYYLSDRHRERFSGRRDAAPARVLVRQIRDDVRQAMDAHDAVHAQLGRYFPYRSALGDGAGELAARIKRALDPDGRMHPDTLQA</sequence>
<dbReference type="PANTHER" id="PTHR11748:SF111">
    <property type="entry name" value="D-LACTATE DEHYDROGENASE, MITOCHONDRIAL-RELATED"/>
    <property type="match status" value="1"/>
</dbReference>
<dbReference type="EMBL" id="SGXC01000002">
    <property type="protein sequence ID" value="RZS80872.1"/>
    <property type="molecule type" value="Genomic_DNA"/>
</dbReference>
<dbReference type="OrthoDB" id="9811557at2"/>
<evidence type="ECO:0000256" key="2">
    <source>
        <dbReference type="ARBA" id="ARBA00022630"/>
    </source>
</evidence>
<dbReference type="InterPro" id="IPR036318">
    <property type="entry name" value="FAD-bd_PCMH-like_sf"/>
</dbReference>
<dbReference type="PANTHER" id="PTHR11748">
    <property type="entry name" value="D-LACTATE DEHYDROGENASE"/>
    <property type="match status" value="1"/>
</dbReference>
<dbReference type="Gene3D" id="3.30.465.10">
    <property type="match status" value="1"/>
</dbReference>
<proteinExistence type="inferred from homology"/>
<dbReference type="SUPFAM" id="SSF56176">
    <property type="entry name" value="FAD-binding/transporter-associated domain-like"/>
    <property type="match status" value="1"/>
</dbReference>
<name>A0A4Q7NCV6_9BURK</name>
<dbReference type="PROSITE" id="PS51387">
    <property type="entry name" value="FAD_PCMH"/>
    <property type="match status" value="1"/>
</dbReference>
<evidence type="ECO:0000256" key="1">
    <source>
        <dbReference type="ARBA" id="ARBA00008000"/>
    </source>
</evidence>
<comment type="caution">
    <text evidence="5">The sequence shown here is derived from an EMBL/GenBank/DDBJ whole genome shotgun (WGS) entry which is preliminary data.</text>
</comment>
<dbReference type="GO" id="GO:0004458">
    <property type="term" value="F:D-lactate dehydrogenase (cytochrome) activity"/>
    <property type="evidence" value="ECO:0007669"/>
    <property type="project" value="TreeGrafter"/>
</dbReference>
<dbReference type="GO" id="GO:0071949">
    <property type="term" value="F:FAD binding"/>
    <property type="evidence" value="ECO:0007669"/>
    <property type="project" value="InterPro"/>
</dbReference>